<dbReference type="InterPro" id="IPR005123">
    <property type="entry name" value="Oxoglu/Fe-dep_dioxygenase_dom"/>
</dbReference>
<keyword evidence="3 5" id="KW-0560">Oxidoreductase</keyword>
<organism evidence="7 8">
    <name type="scientific">Beta vulgaris subsp. vulgaris</name>
    <name type="common">Beet</name>
    <dbReference type="NCBI Taxonomy" id="3555"/>
    <lineage>
        <taxon>Eukaryota</taxon>
        <taxon>Viridiplantae</taxon>
        <taxon>Streptophyta</taxon>
        <taxon>Embryophyta</taxon>
        <taxon>Tracheophyta</taxon>
        <taxon>Spermatophyta</taxon>
        <taxon>Magnoliopsida</taxon>
        <taxon>eudicotyledons</taxon>
        <taxon>Gunneridae</taxon>
        <taxon>Pentapetalae</taxon>
        <taxon>Caryophyllales</taxon>
        <taxon>Chenopodiaceae</taxon>
        <taxon>Betoideae</taxon>
        <taxon>Beta</taxon>
    </lineage>
</organism>
<evidence type="ECO:0000256" key="2">
    <source>
        <dbReference type="ARBA" id="ARBA00022723"/>
    </source>
</evidence>
<gene>
    <name evidence="7" type="ORF">BVRB_014290</name>
</gene>
<dbReference type="Gramene" id="KMS94896">
    <property type="protein sequence ID" value="KMS94896"/>
    <property type="gene ID" value="BVRB_014290"/>
</dbReference>
<dbReference type="Gene3D" id="2.60.120.330">
    <property type="entry name" value="B-lactam Antibiotic, Isopenicillin N Synthase, Chain"/>
    <property type="match status" value="1"/>
</dbReference>
<dbReference type="GO" id="GO:0051213">
    <property type="term" value="F:dioxygenase activity"/>
    <property type="evidence" value="ECO:0007669"/>
    <property type="project" value="UniProtKB-ARBA"/>
</dbReference>
<evidence type="ECO:0000313" key="7">
    <source>
        <dbReference type="EMBL" id="KMS94896.1"/>
    </source>
</evidence>
<evidence type="ECO:0000313" key="8">
    <source>
        <dbReference type="Proteomes" id="UP000035740"/>
    </source>
</evidence>
<dbReference type="OrthoDB" id="288590at2759"/>
<evidence type="ECO:0000256" key="3">
    <source>
        <dbReference type="ARBA" id="ARBA00023002"/>
    </source>
</evidence>
<dbReference type="OMA" id="EMGCMES"/>
<dbReference type="SUPFAM" id="SSF51197">
    <property type="entry name" value="Clavaminate synthase-like"/>
    <property type="match status" value="1"/>
</dbReference>
<evidence type="ECO:0000256" key="5">
    <source>
        <dbReference type="RuleBase" id="RU003682"/>
    </source>
</evidence>
<sequence length="355" mass="39574">MNSSRSAREAEIRAFEETKLGVKGLVDAGVSTIPSIFIHPKITPTSHDDLSFSIPIIDLSTAAANAAAAVEKIREASEEWGFFQVVNHGIPDMVLEDILKGVKGFFEQDDEVKKGYYSRDYENRRLTYNSNVDLFTGPAANWRDTFGVMMTPNPPLPHELPPPCREILIEYSRQVMKVGNTLFELLSKALGLEANYLNEIGCSEELNVTGHYYPACPQPELTLGTSKHADNVFLTLLLQDQIGGLQVLHNNHWVDVSPTPGALVVNIGDLLQLITNDKFKSVEHRVLANNNGPRISVVSFFTTFFLETSRRYEPIKELLSQSNPPKYRETTVKEYSAYSTTKGLDGTSALPHFKL</sequence>
<dbReference type="InterPro" id="IPR027443">
    <property type="entry name" value="IPNS-like_sf"/>
</dbReference>
<dbReference type="Proteomes" id="UP000035740">
    <property type="component" value="Unassembled WGS sequence"/>
</dbReference>
<dbReference type="Pfam" id="PF14226">
    <property type="entry name" value="DIOX_N"/>
    <property type="match status" value="1"/>
</dbReference>
<name>A0A0J8B1M6_BETVV</name>
<dbReference type="PANTHER" id="PTHR10209:SF866">
    <property type="entry name" value="1-AMINOCYCLOPROPANE-1-CARBOXYLATE OXIDASE HOMOLOG 1-LIKE"/>
    <property type="match status" value="1"/>
</dbReference>
<evidence type="ECO:0000259" key="6">
    <source>
        <dbReference type="PROSITE" id="PS51471"/>
    </source>
</evidence>
<dbReference type="EMBL" id="KQ090704">
    <property type="protein sequence ID" value="KMS94896.1"/>
    <property type="molecule type" value="Genomic_DNA"/>
</dbReference>
<keyword evidence="8" id="KW-1185">Reference proteome</keyword>
<proteinExistence type="inferred from homology"/>
<reference evidence="7 8" key="1">
    <citation type="journal article" date="2014" name="Nature">
        <title>The genome of the recently domesticated crop plant sugar beet (Beta vulgaris).</title>
        <authorList>
            <person name="Dohm J.C."/>
            <person name="Minoche A.E."/>
            <person name="Holtgrawe D."/>
            <person name="Capella-Gutierrez S."/>
            <person name="Zakrzewski F."/>
            <person name="Tafer H."/>
            <person name="Rupp O."/>
            <person name="Sorensen T.R."/>
            <person name="Stracke R."/>
            <person name="Reinhardt R."/>
            <person name="Goesmann A."/>
            <person name="Kraft T."/>
            <person name="Schulz B."/>
            <person name="Stadler P.F."/>
            <person name="Schmidt T."/>
            <person name="Gabaldon T."/>
            <person name="Lehrach H."/>
            <person name="Weisshaar B."/>
            <person name="Himmelbauer H."/>
        </authorList>
    </citation>
    <scope>NUCLEOTIDE SEQUENCE [LARGE SCALE GENOMIC DNA]</scope>
    <source>
        <tissue evidence="7">Taproot</tissue>
    </source>
</reference>
<feature type="domain" description="Fe2OG dioxygenase" evidence="6">
    <location>
        <begin position="202"/>
        <end position="308"/>
    </location>
</feature>
<dbReference type="PROSITE" id="PS51471">
    <property type="entry name" value="FE2OG_OXY"/>
    <property type="match status" value="1"/>
</dbReference>
<dbReference type="FunFam" id="2.60.120.330:FF:000005">
    <property type="entry name" value="1-aminocyclopropane-1-carboxylate oxidase homolog 1"/>
    <property type="match status" value="1"/>
</dbReference>
<dbReference type="Pfam" id="PF03171">
    <property type="entry name" value="2OG-FeII_Oxy"/>
    <property type="match status" value="1"/>
</dbReference>
<evidence type="ECO:0000256" key="4">
    <source>
        <dbReference type="ARBA" id="ARBA00023004"/>
    </source>
</evidence>
<dbReference type="KEGG" id="bvg:104885098"/>
<evidence type="ECO:0000256" key="1">
    <source>
        <dbReference type="ARBA" id="ARBA00008056"/>
    </source>
</evidence>
<keyword evidence="2 5" id="KW-0479">Metal-binding</keyword>
<protein>
    <recommendedName>
        <fullName evidence="6">Fe2OG dioxygenase domain-containing protein</fullName>
    </recommendedName>
</protein>
<keyword evidence="4 5" id="KW-0408">Iron</keyword>
<accession>A0A0J8B1M6</accession>
<dbReference type="InterPro" id="IPR026992">
    <property type="entry name" value="DIOX_N"/>
</dbReference>
<dbReference type="PANTHER" id="PTHR10209">
    <property type="entry name" value="OXIDOREDUCTASE, 2OG-FE II OXYGENASE FAMILY PROTEIN"/>
    <property type="match status" value="1"/>
</dbReference>
<dbReference type="AlphaFoldDB" id="A0A0J8B1M6"/>
<dbReference type="InterPro" id="IPR044861">
    <property type="entry name" value="IPNS-like_FE2OG_OXY"/>
</dbReference>
<dbReference type="eggNOG" id="KOG0143">
    <property type="taxonomic scope" value="Eukaryota"/>
</dbReference>
<dbReference type="GO" id="GO:0046872">
    <property type="term" value="F:metal ion binding"/>
    <property type="evidence" value="ECO:0007669"/>
    <property type="project" value="UniProtKB-KW"/>
</dbReference>
<comment type="similarity">
    <text evidence="1 5">Belongs to the iron/ascorbate-dependent oxidoreductase family.</text>
</comment>